<gene>
    <name evidence="1" type="ORF">MNV_1210011</name>
</gene>
<dbReference type="Proteomes" id="UP000218615">
    <property type="component" value="Unassembled WGS sequence"/>
</dbReference>
<keyword evidence="2" id="KW-1185">Reference proteome</keyword>
<reference evidence="2" key="1">
    <citation type="submission" date="2017-06" db="EMBL/GenBank/DDBJ databases">
        <authorList>
            <person name="Cremers G."/>
        </authorList>
    </citation>
    <scope>NUCLEOTIDE SEQUENCE [LARGE SCALE GENOMIC DNA]</scope>
</reference>
<dbReference type="EMBL" id="FZMP01000026">
    <property type="protein sequence ID" value="SNQ59528.1"/>
    <property type="molecule type" value="Genomic_DNA"/>
</dbReference>
<organism evidence="1 2">
    <name type="scientific">Candidatus Methanoperedens nitratireducens</name>
    <dbReference type="NCBI Taxonomy" id="1392998"/>
    <lineage>
        <taxon>Archaea</taxon>
        <taxon>Methanobacteriati</taxon>
        <taxon>Methanobacteriota</taxon>
        <taxon>Stenosarchaea group</taxon>
        <taxon>Methanomicrobia</taxon>
        <taxon>Methanosarcinales</taxon>
        <taxon>ANME-2 cluster</taxon>
        <taxon>Candidatus Methanoperedentaceae</taxon>
        <taxon>Candidatus Methanoperedens</taxon>
    </lineage>
</organism>
<evidence type="ECO:0000313" key="2">
    <source>
        <dbReference type="Proteomes" id="UP000218615"/>
    </source>
</evidence>
<protein>
    <submittedName>
        <fullName evidence="1">Uncharacterized protein</fullName>
    </submittedName>
</protein>
<accession>A0A284VJU9</accession>
<evidence type="ECO:0000313" key="1">
    <source>
        <dbReference type="EMBL" id="SNQ59528.1"/>
    </source>
</evidence>
<dbReference type="AlphaFoldDB" id="A0A284VJU9"/>
<name>A0A284VJU9_9EURY</name>
<sequence>MKSYNISGRTDTNFVYSQSGMAYFLPITKGLGRNNLSNIALLL</sequence>
<proteinExistence type="predicted"/>